<evidence type="ECO:0000259" key="2">
    <source>
        <dbReference type="Pfam" id="PF10502"/>
    </source>
</evidence>
<reference evidence="4" key="1">
    <citation type="submission" date="2017-09" db="EMBL/GenBank/DDBJ databases">
        <title>FDA dAtabase for Regulatory Grade micrObial Sequences (FDA-ARGOS): Supporting development and validation of Infectious Disease Dx tests.</title>
        <authorList>
            <person name="Minogue T."/>
            <person name="Wolcott M."/>
            <person name="Wasieloski L."/>
            <person name="Aguilar W."/>
            <person name="Moore D."/>
            <person name="Tallon L."/>
            <person name="Sadzewicz L."/>
            <person name="Ott S."/>
            <person name="Zhao X."/>
            <person name="Nagaraj S."/>
            <person name="Vavikolanu K."/>
            <person name="Aluvathingal J."/>
            <person name="Nadendla S."/>
            <person name="Sichtig H."/>
        </authorList>
    </citation>
    <scope>NUCLEOTIDE SEQUENCE [LARGE SCALE GENOMIC DNA]</scope>
    <source>
        <strain evidence="4">FDAARGOS_390</strain>
    </source>
</reference>
<feature type="domain" description="Peptidase S26" evidence="2">
    <location>
        <begin position="24"/>
        <end position="166"/>
    </location>
</feature>
<dbReference type="AlphaFoldDB" id="A0A2A7SA35"/>
<protein>
    <submittedName>
        <fullName evidence="3">Peptidase S26</fullName>
    </submittedName>
</protein>
<dbReference type="Pfam" id="PF10502">
    <property type="entry name" value="Peptidase_S26"/>
    <property type="match status" value="1"/>
</dbReference>
<keyword evidence="1" id="KW-0812">Transmembrane</keyword>
<evidence type="ECO:0000256" key="1">
    <source>
        <dbReference type="SAM" id="Phobius"/>
    </source>
</evidence>
<dbReference type="EMBL" id="PDDY01000002">
    <property type="protein sequence ID" value="PEH40564.1"/>
    <property type="molecule type" value="Genomic_DNA"/>
</dbReference>
<dbReference type="RefSeq" id="WP_098153267.1">
    <property type="nucleotide sequence ID" value="NZ_CADFAF010000018.1"/>
</dbReference>
<gene>
    <name evidence="3" type="ORF">CRM94_16265</name>
</gene>
<proteinExistence type="predicted"/>
<name>A0A2A7SA35_BURGA</name>
<dbReference type="Gene3D" id="2.10.109.10">
    <property type="entry name" value="Umud Fragment, subunit A"/>
    <property type="match status" value="1"/>
</dbReference>
<dbReference type="SUPFAM" id="SSF51306">
    <property type="entry name" value="LexA/Signal peptidase"/>
    <property type="match status" value="1"/>
</dbReference>
<dbReference type="GO" id="GO:0004252">
    <property type="term" value="F:serine-type endopeptidase activity"/>
    <property type="evidence" value="ECO:0007669"/>
    <property type="project" value="InterPro"/>
</dbReference>
<feature type="transmembrane region" description="Helical" evidence="1">
    <location>
        <begin position="21"/>
        <end position="40"/>
    </location>
</feature>
<accession>A0A2A7SA35</accession>
<keyword evidence="1" id="KW-1133">Transmembrane helix</keyword>
<evidence type="ECO:0000313" key="3">
    <source>
        <dbReference type="EMBL" id="PEH40564.1"/>
    </source>
</evidence>
<comment type="caution">
    <text evidence="3">The sequence shown here is derived from an EMBL/GenBank/DDBJ whole genome shotgun (WGS) entry which is preliminary data.</text>
</comment>
<dbReference type="InterPro" id="IPR019533">
    <property type="entry name" value="Peptidase_S26"/>
</dbReference>
<keyword evidence="1" id="KW-0472">Membrane</keyword>
<dbReference type="GO" id="GO:0006465">
    <property type="term" value="P:signal peptide processing"/>
    <property type="evidence" value="ECO:0007669"/>
    <property type="project" value="InterPro"/>
</dbReference>
<organism evidence="3 4">
    <name type="scientific">Burkholderia gladioli</name>
    <name type="common">Pseudomonas marginata</name>
    <name type="synonym">Phytomonas marginata</name>
    <dbReference type="NCBI Taxonomy" id="28095"/>
    <lineage>
        <taxon>Bacteria</taxon>
        <taxon>Pseudomonadati</taxon>
        <taxon>Pseudomonadota</taxon>
        <taxon>Betaproteobacteria</taxon>
        <taxon>Burkholderiales</taxon>
        <taxon>Burkholderiaceae</taxon>
        <taxon>Burkholderia</taxon>
    </lineage>
</organism>
<dbReference type="Proteomes" id="UP000220629">
    <property type="component" value="Unassembled WGS sequence"/>
</dbReference>
<evidence type="ECO:0000313" key="4">
    <source>
        <dbReference type="Proteomes" id="UP000220629"/>
    </source>
</evidence>
<sequence length="169" mass="18391">MIVLVAYATRLARYRRFVRSMLGLSLAAAIAWSLTPWFGLTFNMSTSLPGTLYFIRKRAFQPTVGDTIAFRWHGGATYPAGLTFIKHVAGVPGDVVRVVGREVWVNQTYIGYAKPLSLAGLPLFPTAPGVIPPGHYFVATPNPNSLDSRYAIAGTVPQSAIVGEAYEIF</sequence>
<dbReference type="InterPro" id="IPR036286">
    <property type="entry name" value="LexA/Signal_pep-like_sf"/>
</dbReference>